<gene>
    <name evidence="5" type="ORF">BC739_002953</name>
</gene>
<dbReference type="RefSeq" id="WP_318296252.1">
    <property type="nucleotide sequence ID" value="NZ_BAAABQ010000059.1"/>
</dbReference>
<name>A0ABR6BFU3_9PSEU</name>
<evidence type="ECO:0000259" key="4">
    <source>
        <dbReference type="PROSITE" id="PS50043"/>
    </source>
</evidence>
<evidence type="ECO:0000313" key="6">
    <source>
        <dbReference type="Proteomes" id="UP000517916"/>
    </source>
</evidence>
<dbReference type="InterPro" id="IPR016032">
    <property type="entry name" value="Sig_transdc_resp-reg_C-effctor"/>
</dbReference>
<dbReference type="SUPFAM" id="SSF46894">
    <property type="entry name" value="C-terminal effector domain of the bipartite response regulators"/>
    <property type="match status" value="1"/>
</dbReference>
<keyword evidence="2" id="KW-0067">ATP-binding</keyword>
<feature type="domain" description="HTH luxR-type" evidence="4">
    <location>
        <begin position="906"/>
        <end position="971"/>
    </location>
</feature>
<dbReference type="InterPro" id="IPR041664">
    <property type="entry name" value="AAA_16"/>
</dbReference>
<organism evidence="5 6">
    <name type="scientific">Kutzneria viridogrisea</name>
    <dbReference type="NCBI Taxonomy" id="47990"/>
    <lineage>
        <taxon>Bacteria</taxon>
        <taxon>Bacillati</taxon>
        <taxon>Actinomycetota</taxon>
        <taxon>Actinomycetes</taxon>
        <taxon>Pseudonocardiales</taxon>
        <taxon>Pseudonocardiaceae</taxon>
        <taxon>Kutzneria</taxon>
    </lineage>
</organism>
<keyword evidence="5" id="KW-0238">DNA-binding</keyword>
<dbReference type="Gene3D" id="1.10.10.10">
    <property type="entry name" value="Winged helix-like DNA-binding domain superfamily/Winged helix DNA-binding domain"/>
    <property type="match status" value="1"/>
</dbReference>
<dbReference type="PROSITE" id="PS50043">
    <property type="entry name" value="HTH_LUXR_2"/>
    <property type="match status" value="1"/>
</dbReference>
<dbReference type="PRINTS" id="PR00038">
    <property type="entry name" value="HTHLUXR"/>
</dbReference>
<keyword evidence="6" id="KW-1185">Reference proteome</keyword>
<keyword evidence="1" id="KW-0547">Nucleotide-binding</keyword>
<dbReference type="SMART" id="SM00421">
    <property type="entry name" value="HTH_LUXR"/>
    <property type="match status" value="1"/>
</dbReference>
<dbReference type="Gene3D" id="1.25.40.10">
    <property type="entry name" value="Tetratricopeptide repeat domain"/>
    <property type="match status" value="1"/>
</dbReference>
<dbReference type="PANTHER" id="PTHR16305:SF35">
    <property type="entry name" value="TRANSCRIPTIONAL ACTIVATOR DOMAIN"/>
    <property type="match status" value="1"/>
</dbReference>
<comment type="caution">
    <text evidence="5">The sequence shown here is derived from an EMBL/GenBank/DDBJ whole genome shotgun (WGS) entry which is preliminary data.</text>
</comment>
<protein>
    <submittedName>
        <fullName evidence="5">DNA-binding CsgD family transcriptional regulator/tetratricopeptide (TPR) repeat protein</fullName>
    </submittedName>
</protein>
<dbReference type="InterPro" id="IPR000792">
    <property type="entry name" value="Tscrpt_reg_LuxR_C"/>
</dbReference>
<dbReference type="Pfam" id="PF13191">
    <property type="entry name" value="AAA_16"/>
    <property type="match status" value="1"/>
</dbReference>
<dbReference type="EMBL" id="JACJID010000002">
    <property type="protein sequence ID" value="MBA8925754.1"/>
    <property type="molecule type" value="Genomic_DNA"/>
</dbReference>
<dbReference type="CDD" id="cd06170">
    <property type="entry name" value="LuxR_C_like"/>
    <property type="match status" value="1"/>
</dbReference>
<reference evidence="5 6" key="1">
    <citation type="submission" date="2020-08" db="EMBL/GenBank/DDBJ databases">
        <title>Genomic Encyclopedia of Archaeal and Bacterial Type Strains, Phase II (KMG-II): from individual species to whole genera.</title>
        <authorList>
            <person name="Goeker M."/>
        </authorList>
    </citation>
    <scope>NUCLEOTIDE SEQUENCE [LARGE SCALE GENOMIC DNA]</scope>
    <source>
        <strain evidence="5 6">DSM 43850</strain>
    </source>
</reference>
<dbReference type="PROSITE" id="PS00622">
    <property type="entry name" value="HTH_LUXR_1"/>
    <property type="match status" value="1"/>
</dbReference>
<dbReference type="PANTHER" id="PTHR16305">
    <property type="entry name" value="TESTICULAR SOLUBLE ADENYLYL CYCLASE"/>
    <property type="match status" value="1"/>
</dbReference>
<evidence type="ECO:0000256" key="3">
    <source>
        <dbReference type="SAM" id="MobiDB-lite"/>
    </source>
</evidence>
<dbReference type="InterPro" id="IPR027417">
    <property type="entry name" value="P-loop_NTPase"/>
</dbReference>
<evidence type="ECO:0000256" key="1">
    <source>
        <dbReference type="ARBA" id="ARBA00022741"/>
    </source>
</evidence>
<dbReference type="Proteomes" id="UP000517916">
    <property type="component" value="Unassembled WGS sequence"/>
</dbReference>
<dbReference type="InterPro" id="IPR011990">
    <property type="entry name" value="TPR-like_helical_dom_sf"/>
</dbReference>
<accession>A0ABR6BFU3</accession>
<dbReference type="InterPro" id="IPR036388">
    <property type="entry name" value="WH-like_DNA-bd_sf"/>
</dbReference>
<evidence type="ECO:0000256" key="2">
    <source>
        <dbReference type="ARBA" id="ARBA00022840"/>
    </source>
</evidence>
<proteinExistence type="predicted"/>
<dbReference type="Gene3D" id="3.40.50.300">
    <property type="entry name" value="P-loop containing nucleotide triphosphate hydrolases"/>
    <property type="match status" value="1"/>
</dbReference>
<dbReference type="Pfam" id="PF00196">
    <property type="entry name" value="GerE"/>
    <property type="match status" value="1"/>
</dbReference>
<dbReference type="GO" id="GO:0003677">
    <property type="term" value="F:DNA binding"/>
    <property type="evidence" value="ECO:0007669"/>
    <property type="project" value="UniProtKB-KW"/>
</dbReference>
<feature type="region of interest" description="Disordered" evidence="3">
    <location>
        <begin position="1"/>
        <end position="24"/>
    </location>
</feature>
<evidence type="ECO:0000313" key="5">
    <source>
        <dbReference type="EMBL" id="MBA8925754.1"/>
    </source>
</evidence>
<sequence length="974" mass="104387">MTGRRMPGHPTKDNSGRQPLVGRKDPLRTLDRALDRCVRGTFQFTQLVGEPGVGKTRLLVEVAEAGRKRGMVTLLGRASEFEQDAPLAAVAEALDDHLEHLGSKLADRLDESERRLLGGVFAGLATESHSEPVEIGALRYRLFRAVRTLVELLAESGGLVLVLDDVHWADESSVELLDHLLRHPPRGKVLIAVAYRPSQASPRLAAALGLAEGVRGVRVDVGPLSREEAEEFLGSEVNRSHRNWLYEASGGNPFYLEALSRMGSGKVPAPREATGDDMDILTEVPDTVRAALLLELTRLPDTAQLVARAAAVVGDEFEPASIAAAAVIEEDEALKALDELVARDVVRPESGARFRFRHPLVRHAAYASALAGWRVATHARAADFLRTRGAQAQALAHHVVRSASFGDMAAVAVLADAAAAVGSRAPATAAHWLSTALRLLPATPQTLATRLNLLVFLCMAHSISGQLRAGRDAAREVLALLPPEDWARRAGAARMCATTERMLGSPEAAKSVLMSELRRLPDPHMAEAAPLYLRLTVENMGTGDNPEAMRLLHELAAMELDPSTTYAAAALRPMPAYTAGDTTAALAYLDEAGRLMAQLEPAEIAPWLDITAWLCWAEIMVGRHDSALERLERTIEIARSSGQNYVVSYLYASKAFALGRLGRLTDAIALAEEATDMARLVDSGETLTMALTAQTLVLSWAGDYHAALRAGTEAGEVCGPSRVWWSVMARCARSLVLIYSRDVAAGRAAVEAACEEFESGARDETLLLVCLEAMAHAEATSDTPDAAKPLADRAERAGHRDNPVNTAVAWLVRAHATGGSDPAGSAALAARAAEAFAATGLRLEEGRARLRAGLSLVTAGERERGLAELATAAELFARCGARGLQAQAASAQRKLGQRVPVPRGRRPELPFGLSPREMDVARLVVEGRTNAQIAERLSLSLRTVETHLSHVFGKLGIPSRGGLGRLLAPYLDQP</sequence>
<dbReference type="SUPFAM" id="SSF52540">
    <property type="entry name" value="P-loop containing nucleoside triphosphate hydrolases"/>
    <property type="match status" value="1"/>
</dbReference>
<dbReference type="SUPFAM" id="SSF48452">
    <property type="entry name" value="TPR-like"/>
    <property type="match status" value="1"/>
</dbReference>